<evidence type="ECO:0000313" key="9">
    <source>
        <dbReference type="Proteomes" id="UP000176221"/>
    </source>
</evidence>
<feature type="transmembrane region" description="Helical" evidence="7">
    <location>
        <begin position="7"/>
        <end position="25"/>
    </location>
</feature>
<dbReference type="InterPro" id="IPR051907">
    <property type="entry name" value="DoxX-like_oxidoreductase"/>
</dbReference>
<evidence type="ECO:0000256" key="1">
    <source>
        <dbReference type="ARBA" id="ARBA00004651"/>
    </source>
</evidence>
<dbReference type="AlphaFoldDB" id="A0A1G2NC89"/>
<accession>A0A1G2NC89</accession>
<keyword evidence="3" id="KW-1003">Cell membrane</keyword>
<evidence type="ECO:0000313" key="8">
    <source>
        <dbReference type="EMBL" id="OHA33725.1"/>
    </source>
</evidence>
<comment type="similarity">
    <text evidence="2">Belongs to the DoxX family.</text>
</comment>
<protein>
    <recommendedName>
        <fullName evidence="10">DoxX family protein</fullName>
    </recommendedName>
</protein>
<evidence type="ECO:0000256" key="2">
    <source>
        <dbReference type="ARBA" id="ARBA00006679"/>
    </source>
</evidence>
<comment type="caution">
    <text evidence="8">The sequence shown here is derived from an EMBL/GenBank/DDBJ whole genome shotgun (WGS) entry which is preliminary data.</text>
</comment>
<comment type="subcellular location">
    <subcellularLocation>
        <location evidence="1">Cell membrane</location>
        <topology evidence="1">Multi-pass membrane protein</topology>
    </subcellularLocation>
</comment>
<sequence length="158" mass="17610">MTLSQKISLAVVRIVMGLMFFYAGITKVVNPEWTAAGYMKGAKNFVGMYEWFSSPGILPIVDFLNAWGLTLLGVALILGIAVRLGAFFGVIMMLMYYFVILDFPYPNAHAFIVDEHIIYSAVLVFLGLVGAGRYFGLGYWFSSLPIFSNRRSVRKILG</sequence>
<dbReference type="Proteomes" id="UP000176221">
    <property type="component" value="Unassembled WGS sequence"/>
</dbReference>
<evidence type="ECO:0000256" key="7">
    <source>
        <dbReference type="SAM" id="Phobius"/>
    </source>
</evidence>
<dbReference type="InterPro" id="IPR032808">
    <property type="entry name" value="DoxX"/>
</dbReference>
<keyword evidence="6 7" id="KW-0472">Membrane</keyword>
<proteinExistence type="inferred from homology"/>
<evidence type="ECO:0000256" key="6">
    <source>
        <dbReference type="ARBA" id="ARBA00023136"/>
    </source>
</evidence>
<dbReference type="GO" id="GO:0005886">
    <property type="term" value="C:plasma membrane"/>
    <property type="evidence" value="ECO:0007669"/>
    <property type="project" value="UniProtKB-SubCell"/>
</dbReference>
<evidence type="ECO:0000256" key="3">
    <source>
        <dbReference type="ARBA" id="ARBA00022475"/>
    </source>
</evidence>
<dbReference type="PANTHER" id="PTHR33452">
    <property type="entry name" value="OXIDOREDUCTASE CATD-RELATED"/>
    <property type="match status" value="1"/>
</dbReference>
<dbReference type="Pfam" id="PF07681">
    <property type="entry name" value="DoxX"/>
    <property type="match status" value="1"/>
</dbReference>
<keyword evidence="5 7" id="KW-1133">Transmembrane helix</keyword>
<gene>
    <name evidence="8" type="ORF">A2928_01990</name>
</gene>
<dbReference type="STRING" id="1802319.A2928_01990"/>
<evidence type="ECO:0000256" key="4">
    <source>
        <dbReference type="ARBA" id="ARBA00022692"/>
    </source>
</evidence>
<dbReference type="PANTHER" id="PTHR33452:SF1">
    <property type="entry name" value="INNER MEMBRANE PROTEIN YPHA-RELATED"/>
    <property type="match status" value="1"/>
</dbReference>
<name>A0A1G2NC89_9BACT</name>
<evidence type="ECO:0008006" key="10">
    <source>
        <dbReference type="Google" id="ProtNLM"/>
    </source>
</evidence>
<reference evidence="8 9" key="1">
    <citation type="journal article" date="2016" name="Nat. Commun.">
        <title>Thousands of microbial genomes shed light on interconnected biogeochemical processes in an aquifer system.</title>
        <authorList>
            <person name="Anantharaman K."/>
            <person name="Brown C.T."/>
            <person name="Hug L.A."/>
            <person name="Sharon I."/>
            <person name="Castelle C.J."/>
            <person name="Probst A.J."/>
            <person name="Thomas B.C."/>
            <person name="Singh A."/>
            <person name="Wilkins M.J."/>
            <person name="Karaoz U."/>
            <person name="Brodie E.L."/>
            <person name="Williams K.H."/>
            <person name="Hubbard S.S."/>
            <person name="Banfield J.F."/>
        </authorList>
    </citation>
    <scope>NUCLEOTIDE SEQUENCE [LARGE SCALE GENOMIC DNA]</scope>
</reference>
<feature type="transmembrane region" description="Helical" evidence="7">
    <location>
        <begin position="57"/>
        <end position="78"/>
    </location>
</feature>
<feature type="transmembrane region" description="Helical" evidence="7">
    <location>
        <begin position="117"/>
        <end position="141"/>
    </location>
</feature>
<dbReference type="EMBL" id="MHRX01000026">
    <property type="protein sequence ID" value="OHA33725.1"/>
    <property type="molecule type" value="Genomic_DNA"/>
</dbReference>
<keyword evidence="4 7" id="KW-0812">Transmembrane</keyword>
<organism evidence="8 9">
    <name type="scientific">Candidatus Taylorbacteria bacterium RIFCSPLOWO2_01_FULL_45_15b</name>
    <dbReference type="NCBI Taxonomy" id="1802319"/>
    <lineage>
        <taxon>Bacteria</taxon>
        <taxon>Candidatus Tayloriibacteriota</taxon>
    </lineage>
</organism>
<evidence type="ECO:0000256" key="5">
    <source>
        <dbReference type="ARBA" id="ARBA00022989"/>
    </source>
</evidence>
<feature type="transmembrane region" description="Helical" evidence="7">
    <location>
        <begin position="85"/>
        <end position="105"/>
    </location>
</feature>